<protein>
    <submittedName>
        <fullName evidence="2">Uncharacterized protein</fullName>
    </submittedName>
</protein>
<keyword evidence="1" id="KW-0472">Membrane</keyword>
<dbReference type="Proteomes" id="UP000273675">
    <property type="component" value="Unassembled WGS sequence"/>
</dbReference>
<reference evidence="2 3" key="1">
    <citation type="submission" date="2018-10" db="EMBL/GenBank/DDBJ databases">
        <title>Genomic Encyclopedia of Type Strains, Phase IV (KMG-IV): sequencing the most valuable type-strain genomes for metagenomic binning, comparative biology and taxonomic classification.</title>
        <authorList>
            <person name="Goeker M."/>
        </authorList>
    </citation>
    <scope>NUCLEOTIDE SEQUENCE [LARGE SCALE GENOMIC DNA]</scope>
    <source>
        <strain evidence="2 3">DSM 4734</strain>
    </source>
</reference>
<dbReference type="RefSeq" id="WP_121211223.1">
    <property type="nucleotide sequence ID" value="NZ_RBIM01000004.1"/>
</dbReference>
<dbReference type="EMBL" id="RBIM01000004">
    <property type="protein sequence ID" value="RKQ96662.1"/>
    <property type="molecule type" value="Genomic_DNA"/>
</dbReference>
<accession>A0A495D456</accession>
<organism evidence="2 3">
    <name type="scientific">Maricaulis maris</name>
    <dbReference type="NCBI Taxonomy" id="74318"/>
    <lineage>
        <taxon>Bacteria</taxon>
        <taxon>Pseudomonadati</taxon>
        <taxon>Pseudomonadota</taxon>
        <taxon>Alphaproteobacteria</taxon>
        <taxon>Maricaulales</taxon>
        <taxon>Maricaulaceae</taxon>
        <taxon>Maricaulis</taxon>
    </lineage>
</organism>
<name>A0A495D456_9PROT</name>
<sequence>MIPSESRIGPNITRLVALVGALGLTALIAWAVQTGDFGAAGAWLTSHPWGLVTLGDLYFGFLIAAFFIAGIERDWRWRLFWILPLPLIGNVWAGLWLCLRAGRVRDALRSRTDRDTNQHPPE</sequence>
<evidence type="ECO:0000256" key="1">
    <source>
        <dbReference type="SAM" id="Phobius"/>
    </source>
</evidence>
<dbReference type="AlphaFoldDB" id="A0A495D456"/>
<feature type="transmembrane region" description="Helical" evidence="1">
    <location>
        <begin position="12"/>
        <end position="32"/>
    </location>
</feature>
<feature type="transmembrane region" description="Helical" evidence="1">
    <location>
        <begin position="78"/>
        <end position="97"/>
    </location>
</feature>
<keyword evidence="1" id="KW-1133">Transmembrane helix</keyword>
<evidence type="ECO:0000313" key="3">
    <source>
        <dbReference type="Proteomes" id="UP000273675"/>
    </source>
</evidence>
<dbReference type="OrthoDB" id="8116201at2"/>
<keyword evidence="1" id="KW-0812">Transmembrane</keyword>
<proteinExistence type="predicted"/>
<comment type="caution">
    <text evidence="2">The sequence shown here is derived from an EMBL/GenBank/DDBJ whole genome shotgun (WGS) entry which is preliminary data.</text>
</comment>
<gene>
    <name evidence="2" type="ORF">C7435_1995</name>
</gene>
<feature type="transmembrane region" description="Helical" evidence="1">
    <location>
        <begin position="52"/>
        <end position="71"/>
    </location>
</feature>
<evidence type="ECO:0000313" key="2">
    <source>
        <dbReference type="EMBL" id="RKQ96662.1"/>
    </source>
</evidence>